<feature type="non-terminal residue" evidence="1">
    <location>
        <position position="130"/>
    </location>
</feature>
<name>A0ACA9MM23_9GLOM</name>
<dbReference type="Proteomes" id="UP000789860">
    <property type="component" value="Unassembled WGS sequence"/>
</dbReference>
<evidence type="ECO:0000313" key="1">
    <source>
        <dbReference type="EMBL" id="CAG8598698.1"/>
    </source>
</evidence>
<gene>
    <name evidence="1" type="ORF">SCALOS_LOCUS6850</name>
</gene>
<accession>A0ACA9MM23</accession>
<reference evidence="1" key="1">
    <citation type="submission" date="2021-06" db="EMBL/GenBank/DDBJ databases">
        <authorList>
            <person name="Kallberg Y."/>
            <person name="Tangrot J."/>
            <person name="Rosling A."/>
        </authorList>
    </citation>
    <scope>NUCLEOTIDE SEQUENCE</scope>
    <source>
        <strain evidence="1">AU212A</strain>
    </source>
</reference>
<proteinExistence type="predicted"/>
<comment type="caution">
    <text evidence="1">The sequence shown here is derived from an EMBL/GenBank/DDBJ whole genome shotgun (WGS) entry which is preliminary data.</text>
</comment>
<feature type="non-terminal residue" evidence="1">
    <location>
        <position position="1"/>
    </location>
</feature>
<evidence type="ECO:0000313" key="2">
    <source>
        <dbReference type="Proteomes" id="UP000789860"/>
    </source>
</evidence>
<organism evidence="1 2">
    <name type="scientific">Scutellospora calospora</name>
    <dbReference type="NCBI Taxonomy" id="85575"/>
    <lineage>
        <taxon>Eukaryota</taxon>
        <taxon>Fungi</taxon>
        <taxon>Fungi incertae sedis</taxon>
        <taxon>Mucoromycota</taxon>
        <taxon>Glomeromycotina</taxon>
        <taxon>Glomeromycetes</taxon>
        <taxon>Diversisporales</taxon>
        <taxon>Gigasporaceae</taxon>
        <taxon>Scutellospora</taxon>
    </lineage>
</organism>
<protein>
    <submittedName>
        <fullName evidence="1">6567_t:CDS:1</fullName>
    </submittedName>
</protein>
<dbReference type="EMBL" id="CAJVPM010014035">
    <property type="protein sequence ID" value="CAG8598698.1"/>
    <property type="molecule type" value="Genomic_DNA"/>
</dbReference>
<sequence>FENITKLEGHHGEVWALAISKRGDLLISGSHDRSIRVWEQTDEQKELEELYDSTLTTSMEKATLEDNRGQDPGPPPKPNPILVTLGNLTGDQYVLRIIEKIRSSELEEALLILLFAKVISLFHIWTCRLK</sequence>
<keyword evidence="2" id="KW-1185">Reference proteome</keyword>